<keyword evidence="6" id="KW-1185">Reference proteome</keyword>
<keyword evidence="2" id="KW-1133">Transmembrane helix</keyword>
<organism evidence="4 5">
    <name type="scientific">Streptomyces spectabilis</name>
    <dbReference type="NCBI Taxonomy" id="68270"/>
    <lineage>
        <taxon>Bacteria</taxon>
        <taxon>Bacillati</taxon>
        <taxon>Actinomycetota</taxon>
        <taxon>Actinomycetes</taxon>
        <taxon>Kitasatosporales</taxon>
        <taxon>Streptomycetaceae</taxon>
        <taxon>Streptomyces</taxon>
    </lineage>
</organism>
<evidence type="ECO:0008006" key="7">
    <source>
        <dbReference type="Google" id="ProtNLM"/>
    </source>
</evidence>
<dbReference type="EMBL" id="JACHJD010000001">
    <property type="protein sequence ID" value="MBB5101287.1"/>
    <property type="molecule type" value="Genomic_DNA"/>
</dbReference>
<evidence type="ECO:0000256" key="1">
    <source>
        <dbReference type="SAM" id="MobiDB-lite"/>
    </source>
</evidence>
<reference evidence="3 6" key="2">
    <citation type="submission" date="2020-08" db="EMBL/GenBank/DDBJ databases">
        <title>Genomic Encyclopedia of Type Strains, Phase III (KMG-III): the genomes of soil and plant-associated and newly described type strains.</title>
        <authorList>
            <person name="Whitman W."/>
        </authorList>
    </citation>
    <scope>NUCLEOTIDE SEQUENCE [LARGE SCALE GENOMIC DNA]</scope>
    <source>
        <strain evidence="3 6">CECT 3146</strain>
    </source>
</reference>
<evidence type="ECO:0000313" key="6">
    <source>
        <dbReference type="Proteomes" id="UP000549009"/>
    </source>
</evidence>
<evidence type="ECO:0000313" key="5">
    <source>
        <dbReference type="Proteomes" id="UP000326505"/>
    </source>
</evidence>
<feature type="region of interest" description="Disordered" evidence="1">
    <location>
        <begin position="412"/>
        <end position="432"/>
    </location>
</feature>
<evidence type="ECO:0000313" key="4">
    <source>
        <dbReference type="EMBL" id="QEV58062.1"/>
    </source>
</evidence>
<dbReference type="EMBL" id="CP023690">
    <property type="protein sequence ID" value="QEV58062.1"/>
    <property type="molecule type" value="Genomic_DNA"/>
</dbReference>
<dbReference type="AlphaFoldDB" id="A0A5P2X6K7"/>
<protein>
    <recommendedName>
        <fullName evidence="7">DNA-directed RNA polymerase specialized sigma24 family protein</fullName>
    </recommendedName>
</protein>
<dbReference type="KEGG" id="sspb:CP982_04485"/>
<gene>
    <name evidence="4" type="ORF">CP982_04485</name>
    <name evidence="3" type="ORF">FHS40_000340</name>
</gene>
<dbReference type="Proteomes" id="UP000549009">
    <property type="component" value="Unassembled WGS sequence"/>
</dbReference>
<evidence type="ECO:0000256" key="2">
    <source>
        <dbReference type="SAM" id="Phobius"/>
    </source>
</evidence>
<name>A0A5P2X6K7_STRST</name>
<accession>A0A5P2X6K7</accession>
<dbReference type="Proteomes" id="UP000326505">
    <property type="component" value="Chromosome"/>
</dbReference>
<reference evidence="4 5" key="1">
    <citation type="submission" date="2017-09" db="EMBL/GenBank/DDBJ databases">
        <authorList>
            <person name="Lee N."/>
            <person name="Cho B.-K."/>
        </authorList>
    </citation>
    <scope>NUCLEOTIDE SEQUENCE [LARGE SCALE GENOMIC DNA]</scope>
    <source>
        <strain evidence="4 5">ATCC 27465</strain>
    </source>
</reference>
<sequence length="659" mass="70552">MSSSRRRTAAPPSRGTLERTEATLVDRYAHLVRLAYLTLPPELGRHRTVLVAQALVQRALPSLPRVPAGALLPRQRTDATAVEAEEDWLRARVLRSALAYDRRPRGWPARVPPPRALRPRLPVVWGLRLSPHAGGAEEIALSRALAAVPPAARAVVALRCVDDMPDERVRELLLTVGEQDPDAALATADDLRAHAGADASALLRSAEFDACSVRTRPTDLLRRRRRVRIAGLVAAVTACGTVLTVSSTPTGPPDSSRAHPMRAAQITPAQLVHTPSGSWADTARVDFTAWPARGGRTDDEALLGRALDTWAAPPPGTSVTRTRTTGLLPPTRGAQLLYAGDIDGRAVVLLHDSDRVVRYSEPLGSPDRPALEVARTDEAGVTTAAALVVARRDGAVRYLAAPWIADAQTRDLLRPDTPGRPLHTTKDGITDPVDAPATAGACTGLPVLQLRSSVRIVEKHAFLVTDLGGLTPAHLTHTPSPHTGAPARQPREATGPAALTAWARTACALRGLRDHGVRAVNQWDFAEQDLPERGGRATWSCTRVSTWAGPGDIQVHLRPPGRSATTPARLVARDRSTAACSRFGQHIVARTAWTTAAGRRYLLAAGSRDIRELTVTGDTRATEDGNTLAVRVPKDATLSVRGRTEDGANLRAVGDTREP</sequence>
<dbReference type="RefSeq" id="WP_150509264.1">
    <property type="nucleotide sequence ID" value="NZ_BMSQ01000003.1"/>
</dbReference>
<feature type="transmembrane region" description="Helical" evidence="2">
    <location>
        <begin position="229"/>
        <end position="247"/>
    </location>
</feature>
<keyword evidence="2" id="KW-0472">Membrane</keyword>
<proteinExistence type="predicted"/>
<dbReference type="OrthoDB" id="3932808at2"/>
<evidence type="ECO:0000313" key="3">
    <source>
        <dbReference type="EMBL" id="MBB5101287.1"/>
    </source>
</evidence>
<keyword evidence="2" id="KW-0812">Transmembrane</keyword>